<comment type="similarity">
    <text evidence="1">Belongs to the short-chain dehydrogenases/reductases (SDR) family.</text>
</comment>
<dbReference type="PROSITE" id="PS00061">
    <property type="entry name" value="ADH_SHORT"/>
    <property type="match status" value="1"/>
</dbReference>
<reference evidence="4 5" key="2">
    <citation type="submission" date="2021-03" db="EMBL/GenBank/DDBJ databases">
        <title>Genomic Encyclopedia of Type Strains, Phase IV (KMG-IV): sequencing the most valuable type-strain genomes for metagenomic binning, comparative biology and taxonomic classification.</title>
        <authorList>
            <person name="Goeker M."/>
        </authorList>
    </citation>
    <scope>NUCLEOTIDE SEQUENCE [LARGE SCALE GENOMIC DNA]</scope>
    <source>
        <strain evidence="4 5">DSM 41954</strain>
    </source>
</reference>
<evidence type="ECO:0000313" key="5">
    <source>
        <dbReference type="Proteomes" id="UP000756710"/>
    </source>
</evidence>
<sequence length="274" mass="28222">MAETTGLEGQVAIVTGAGSRGDGIGNGRAAAVLLARRGARVALVDNVAGWAETTRSMIEAAGGTSLVVEADVADPASCSSCVARVLERWGEVNILVNNVGVGGPAGDVVDVDPADWERCHRTNLTSMMLMSKYCVPPMRRAGGGSIVHVSSVAGLHGGHPNIAYPVTKGAIVPLTRAMAAHHGAEGIRVNAVAPGMVYTPMVATRPGMTEAVRETRRGRSLLGTEGSGWDVGEAVAFLAGRRAAWITGVVLPVDAGATAGRREFSPNLRSPAER</sequence>
<organism evidence="3">
    <name type="scientific">Streptomyces iranensis</name>
    <dbReference type="NCBI Taxonomy" id="576784"/>
    <lineage>
        <taxon>Bacteria</taxon>
        <taxon>Bacillati</taxon>
        <taxon>Actinomycetota</taxon>
        <taxon>Actinomycetes</taxon>
        <taxon>Kitasatosporales</taxon>
        <taxon>Streptomycetaceae</taxon>
        <taxon>Streptomyces</taxon>
        <taxon>Streptomyces violaceusniger group</taxon>
    </lineage>
</organism>
<proteinExistence type="inferred from homology"/>
<accession>A0A060ZGT6</accession>
<dbReference type="GO" id="GO:0016616">
    <property type="term" value="F:oxidoreductase activity, acting on the CH-OH group of donors, NAD or NADP as acceptor"/>
    <property type="evidence" value="ECO:0007669"/>
    <property type="project" value="TreeGrafter"/>
</dbReference>
<dbReference type="AlphaFoldDB" id="A0A060ZGT6"/>
<evidence type="ECO:0000313" key="4">
    <source>
        <dbReference type="EMBL" id="MBP2066428.1"/>
    </source>
</evidence>
<dbReference type="HOGENOM" id="CLU_010194_1_0_11"/>
<evidence type="ECO:0000313" key="3">
    <source>
        <dbReference type="EMBL" id="CDR05240.1"/>
    </source>
</evidence>
<protein>
    <submittedName>
        <fullName evidence="4">NAD(P)-dependent dehydrogenase (Short-subunit alcohol dehydrogenase family)</fullName>
    </submittedName>
    <submittedName>
        <fullName evidence="3">Short-chain dehydrogenase/reductase SDR</fullName>
    </submittedName>
</protein>
<dbReference type="EMBL" id="JAGGLR010000025">
    <property type="protein sequence ID" value="MBP2066428.1"/>
    <property type="molecule type" value="Genomic_DNA"/>
</dbReference>
<dbReference type="GO" id="GO:0006633">
    <property type="term" value="P:fatty acid biosynthetic process"/>
    <property type="evidence" value="ECO:0007669"/>
    <property type="project" value="TreeGrafter"/>
</dbReference>
<evidence type="ECO:0000256" key="1">
    <source>
        <dbReference type="ARBA" id="ARBA00006484"/>
    </source>
</evidence>
<dbReference type="PRINTS" id="PR00081">
    <property type="entry name" value="GDHRDH"/>
</dbReference>
<dbReference type="InterPro" id="IPR020904">
    <property type="entry name" value="Sc_DH/Rdtase_CS"/>
</dbReference>
<evidence type="ECO:0000256" key="2">
    <source>
        <dbReference type="ARBA" id="ARBA00023002"/>
    </source>
</evidence>
<dbReference type="PRINTS" id="PR00080">
    <property type="entry name" value="SDRFAMILY"/>
</dbReference>
<keyword evidence="2" id="KW-0560">Oxidoreductase</keyword>
<dbReference type="FunFam" id="3.40.50.720:FF:000084">
    <property type="entry name" value="Short-chain dehydrogenase reductase"/>
    <property type="match status" value="1"/>
</dbReference>
<dbReference type="PANTHER" id="PTHR42760:SF122">
    <property type="entry name" value="NAD(P)-BINDING PROTEIN"/>
    <property type="match status" value="1"/>
</dbReference>
<dbReference type="SUPFAM" id="SSF51735">
    <property type="entry name" value="NAD(P)-binding Rossmann-fold domains"/>
    <property type="match status" value="1"/>
</dbReference>
<keyword evidence="5" id="KW-1185">Reference proteome</keyword>
<dbReference type="Proteomes" id="UP000756710">
    <property type="component" value="Unassembled WGS sequence"/>
</dbReference>
<reference evidence="3" key="1">
    <citation type="submission" date="2014-05" db="EMBL/GenBank/DDBJ databases">
        <authorList>
            <person name="Horn Fabian"/>
        </authorList>
    </citation>
    <scope>NUCLEOTIDE SEQUENCE</scope>
</reference>
<dbReference type="CDD" id="cd05233">
    <property type="entry name" value="SDR_c"/>
    <property type="match status" value="1"/>
</dbReference>
<dbReference type="Pfam" id="PF13561">
    <property type="entry name" value="adh_short_C2"/>
    <property type="match status" value="1"/>
</dbReference>
<name>A0A060ZGT6_9ACTN</name>
<gene>
    <name evidence="4" type="ORF">J2Z30_007477</name>
    <name evidence="3" type="ORF">SIRAN2206</name>
</gene>
<dbReference type="InterPro" id="IPR036291">
    <property type="entry name" value="NAD(P)-bd_dom_sf"/>
</dbReference>
<dbReference type="Gene3D" id="3.40.50.720">
    <property type="entry name" value="NAD(P)-binding Rossmann-like Domain"/>
    <property type="match status" value="1"/>
</dbReference>
<dbReference type="PANTHER" id="PTHR42760">
    <property type="entry name" value="SHORT-CHAIN DEHYDROGENASES/REDUCTASES FAMILY MEMBER"/>
    <property type="match status" value="1"/>
</dbReference>
<dbReference type="GO" id="GO:0048038">
    <property type="term" value="F:quinone binding"/>
    <property type="evidence" value="ECO:0007669"/>
    <property type="project" value="TreeGrafter"/>
</dbReference>
<dbReference type="InterPro" id="IPR002347">
    <property type="entry name" value="SDR_fam"/>
</dbReference>
<dbReference type="RefSeq" id="WP_044568645.1">
    <property type="nucleotide sequence ID" value="NZ_BAABDR010000012.1"/>
</dbReference>
<dbReference type="EMBL" id="LK022848">
    <property type="protein sequence ID" value="CDR05240.1"/>
    <property type="molecule type" value="Genomic_DNA"/>
</dbReference>